<evidence type="ECO:0000256" key="1">
    <source>
        <dbReference type="ARBA" id="ARBA00004141"/>
    </source>
</evidence>
<evidence type="ECO:0000256" key="6">
    <source>
        <dbReference type="SAM" id="Phobius"/>
    </source>
</evidence>
<feature type="transmembrane region" description="Helical" evidence="6">
    <location>
        <begin position="156"/>
        <end position="189"/>
    </location>
</feature>
<dbReference type="PANTHER" id="PTHR13377">
    <property type="entry name" value="PLACENTAL PROTEIN 6"/>
    <property type="match status" value="1"/>
</dbReference>
<feature type="transmembrane region" description="Helical" evidence="6">
    <location>
        <begin position="87"/>
        <end position="108"/>
    </location>
</feature>
<dbReference type="EMBL" id="QMKO01001523">
    <property type="protein sequence ID" value="RTG89143.1"/>
    <property type="molecule type" value="Genomic_DNA"/>
</dbReference>
<keyword evidence="8" id="KW-1185">Reference proteome</keyword>
<evidence type="ECO:0000256" key="4">
    <source>
        <dbReference type="ARBA" id="ARBA00023136"/>
    </source>
</evidence>
<reference evidence="7 8" key="1">
    <citation type="journal article" date="2019" name="PLoS Pathog.">
        <title>Genome sequence of the bovine parasite Schistosoma bovis Tanzania.</title>
        <authorList>
            <person name="Oey H."/>
            <person name="Zakrzewski M."/>
            <person name="Gobert G."/>
            <person name="Gravermann K."/>
            <person name="Stoye J."/>
            <person name="Jones M."/>
            <person name="Mcmanus D."/>
            <person name="Krause L."/>
        </authorList>
    </citation>
    <scope>NUCLEOTIDE SEQUENCE [LARGE SCALE GENOMIC DNA]</scope>
    <source>
        <strain evidence="7 8">TAN1997</strain>
    </source>
</reference>
<comment type="subcellular location">
    <subcellularLocation>
        <location evidence="1">Membrane</location>
        <topology evidence="1">Multi-pass membrane protein</topology>
    </subcellularLocation>
</comment>
<accession>A0A430QN51</accession>
<dbReference type="Proteomes" id="UP000290809">
    <property type="component" value="Unassembled WGS sequence"/>
</dbReference>
<protein>
    <recommendedName>
        <fullName evidence="9">Transmembrane protein 115</fullName>
    </recommendedName>
</protein>
<dbReference type="GO" id="GO:0006890">
    <property type="term" value="P:retrograde vesicle-mediated transport, Golgi to endoplasmic reticulum"/>
    <property type="evidence" value="ECO:0007669"/>
    <property type="project" value="InterPro"/>
</dbReference>
<evidence type="ECO:0000256" key="2">
    <source>
        <dbReference type="ARBA" id="ARBA00022692"/>
    </source>
</evidence>
<organism evidence="7 8">
    <name type="scientific">Schistosoma bovis</name>
    <name type="common">Blood fluke</name>
    <dbReference type="NCBI Taxonomy" id="6184"/>
    <lineage>
        <taxon>Eukaryota</taxon>
        <taxon>Metazoa</taxon>
        <taxon>Spiralia</taxon>
        <taxon>Lophotrochozoa</taxon>
        <taxon>Platyhelminthes</taxon>
        <taxon>Trematoda</taxon>
        <taxon>Digenea</taxon>
        <taxon>Strigeidida</taxon>
        <taxon>Schistosomatoidea</taxon>
        <taxon>Schistosomatidae</taxon>
        <taxon>Schistosoma</taxon>
    </lineage>
</organism>
<keyword evidence="2 6" id="KW-0812">Transmembrane</keyword>
<evidence type="ECO:0000313" key="7">
    <source>
        <dbReference type="EMBL" id="RTG89143.1"/>
    </source>
</evidence>
<proteinExistence type="predicted"/>
<dbReference type="InterPro" id="IPR013861">
    <property type="entry name" value="TMEM115/Pdh1/Rbl19"/>
</dbReference>
<dbReference type="STRING" id="6184.A0A430QN51"/>
<evidence type="ECO:0008006" key="9">
    <source>
        <dbReference type="Google" id="ProtNLM"/>
    </source>
</evidence>
<dbReference type="AlphaFoldDB" id="A0A430QN51"/>
<feature type="transmembrane region" description="Helical" evidence="6">
    <location>
        <begin position="12"/>
        <end position="39"/>
    </location>
</feature>
<evidence type="ECO:0000256" key="3">
    <source>
        <dbReference type="ARBA" id="ARBA00022989"/>
    </source>
</evidence>
<feature type="transmembrane region" description="Helical" evidence="6">
    <location>
        <begin position="60"/>
        <end position="81"/>
    </location>
</feature>
<keyword evidence="4 6" id="KW-0472">Membrane</keyword>
<keyword evidence="3 6" id="KW-1133">Transmembrane helix</keyword>
<feature type="region of interest" description="Disordered" evidence="5">
    <location>
        <begin position="297"/>
        <end position="316"/>
    </location>
</feature>
<dbReference type="GO" id="GO:0016020">
    <property type="term" value="C:membrane"/>
    <property type="evidence" value="ECO:0007669"/>
    <property type="project" value="UniProtKB-SubCell"/>
</dbReference>
<sequence>MVRITSLKLLHVQSLLCIFYISSFIFGLFVPLVVDLLSLPFSSTHDIYRLFTFHLVTDEICVFIFTILAILIYAKLVFHVWSRTEIVFFYWFVNTSAGILAIFPEIFFGNNIFVKRINGNSAFLSSVLIVLIQLSMDQSLVKIRGFDFKSQYGLPAVSITFLCLWTVGFIRLSSGILFCYGILCSWCYLRFLQRHPQGRRGDYRPVFAFARLFPEPIDKVALIPSNVFYQLLLRTKFCPGLKRESEVTVEPLLTFGPHGMVSSDPERHRRIALKALNERFAKAGVSSRTQNEVIEWPSLIDPDDTQKTDNNKSDESSVIIELPTITNPSSTDTLNTLNSSNV</sequence>
<dbReference type="GO" id="GO:0005794">
    <property type="term" value="C:Golgi apparatus"/>
    <property type="evidence" value="ECO:0007669"/>
    <property type="project" value="TreeGrafter"/>
</dbReference>
<comment type="caution">
    <text evidence="7">The sequence shown here is derived from an EMBL/GenBank/DDBJ whole genome shotgun (WGS) entry which is preliminary data.</text>
</comment>
<name>A0A430QN51_SCHBO</name>
<gene>
    <name evidence="7" type="ORF">DC041_0001736</name>
</gene>
<evidence type="ECO:0000256" key="5">
    <source>
        <dbReference type="SAM" id="MobiDB-lite"/>
    </source>
</evidence>
<evidence type="ECO:0000313" key="8">
    <source>
        <dbReference type="Proteomes" id="UP000290809"/>
    </source>
</evidence>
<feature type="compositionally biased region" description="Basic and acidic residues" evidence="5">
    <location>
        <begin position="304"/>
        <end position="315"/>
    </location>
</feature>
<dbReference type="Pfam" id="PF08551">
    <property type="entry name" value="DUF1751"/>
    <property type="match status" value="1"/>
</dbReference>
<dbReference type="PANTHER" id="PTHR13377:SF3">
    <property type="entry name" value="TRANSMEMBRANE PROTEIN 115"/>
    <property type="match status" value="1"/>
</dbReference>